<keyword evidence="3 4" id="KW-0732">Signal</keyword>
<comment type="similarity">
    <text evidence="1">Belongs to the bacterial solute-binding protein 5 family.</text>
</comment>
<dbReference type="InterPro" id="IPR030678">
    <property type="entry name" value="Peptide/Ni-bd"/>
</dbReference>
<evidence type="ECO:0000313" key="6">
    <source>
        <dbReference type="EMBL" id="WRP15916.1"/>
    </source>
</evidence>
<sequence length="512" mass="56546">MTVVWGWSRLWLCAGLALLLVPSAVMAQAGPVLRVGMGVDCRTLDPTQTTILVDFECMKPVLETLVIRDPVTREVVPHLATGWSVSEDGRTWRFYLRQGVRFHDGTPFNAEAVKFNIDRFLDPATGTQFISLLDMVEEVTVVNEYTVDITTKFPFAPLLVHLAYPATAISSPAQVRAMGANYGRHPVGTGPYKFAGQESGRYVYHVANPDYWGGPPKLAGIRFIPIVDPATRVAALEAGNIDIAVRIPYHEVERLRRVPGIRLIETQSSRIQYVGINVTRKPLDDVRVRRALNHAVDKQAIVQAILLGNGAVVDSVVGPGAFGYAPVMQYEYDPRKARQLLAEAGYPNGFEVDFYISPGRYTSDGEIAQAVANYLEQIGLRVNLRRLEWSTYLGLLNKPAAQSEHDLFLLGWGWASGDAHQGLTALFLSGEASNRGYYSNPKVDALLRRQAETVDPAERAAVIKQAMEIIMGDAPWIFLVNQGLVTAVRSNVHDVMVPADEMLDLSKAYKVD</sequence>
<dbReference type="PANTHER" id="PTHR30290:SF9">
    <property type="entry name" value="OLIGOPEPTIDE-BINDING PROTEIN APPA"/>
    <property type="match status" value="1"/>
</dbReference>
<reference evidence="7" key="1">
    <citation type="submission" date="2023-12" db="EMBL/GenBank/DDBJ databases">
        <title>Novel isolates from deep terrestrial aquifers shed light on the physiology and ecology of the class Limnochordia.</title>
        <authorList>
            <person name="Karnachuk O.V."/>
            <person name="Lukina A.P."/>
            <person name="Avakyan M.R."/>
            <person name="Kadnikov V."/>
            <person name="Begmatov S."/>
            <person name="Beletsky A.V."/>
            <person name="Mardanov A.V."/>
            <person name="Ravin N.V."/>
        </authorList>
    </citation>
    <scope>NUCLEOTIDE SEQUENCE [LARGE SCALE GENOMIC DNA]</scope>
    <source>
        <strain evidence="7">LN</strain>
    </source>
</reference>
<evidence type="ECO:0000259" key="5">
    <source>
        <dbReference type="Pfam" id="PF00496"/>
    </source>
</evidence>
<dbReference type="EMBL" id="CP141614">
    <property type="protein sequence ID" value="WRP15916.1"/>
    <property type="molecule type" value="Genomic_DNA"/>
</dbReference>
<dbReference type="SUPFAM" id="SSF53850">
    <property type="entry name" value="Periplasmic binding protein-like II"/>
    <property type="match status" value="1"/>
</dbReference>
<dbReference type="InterPro" id="IPR000914">
    <property type="entry name" value="SBP_5_dom"/>
</dbReference>
<dbReference type="CDD" id="cd08499">
    <property type="entry name" value="PBP2_Ylib_like"/>
    <property type="match status" value="1"/>
</dbReference>
<protein>
    <submittedName>
        <fullName evidence="6">Glutathione ABC transporter substrate-binding protein</fullName>
    </submittedName>
</protein>
<gene>
    <name evidence="6" type="ORF">VLY81_03485</name>
</gene>
<proteinExistence type="inferred from homology"/>
<dbReference type="PANTHER" id="PTHR30290">
    <property type="entry name" value="PERIPLASMIC BINDING COMPONENT OF ABC TRANSPORTER"/>
    <property type="match status" value="1"/>
</dbReference>
<accession>A0ABZ1BTQ7</accession>
<evidence type="ECO:0000256" key="3">
    <source>
        <dbReference type="ARBA" id="ARBA00022729"/>
    </source>
</evidence>
<keyword evidence="7" id="KW-1185">Reference proteome</keyword>
<dbReference type="Gene3D" id="3.40.190.10">
    <property type="entry name" value="Periplasmic binding protein-like II"/>
    <property type="match status" value="1"/>
</dbReference>
<feature type="chain" id="PRO_5046291044" evidence="4">
    <location>
        <begin position="28"/>
        <end position="512"/>
    </location>
</feature>
<organism evidence="6 7">
    <name type="scientific">Geochorda subterranea</name>
    <dbReference type="NCBI Taxonomy" id="3109564"/>
    <lineage>
        <taxon>Bacteria</taxon>
        <taxon>Bacillati</taxon>
        <taxon>Bacillota</taxon>
        <taxon>Limnochordia</taxon>
        <taxon>Limnochordales</taxon>
        <taxon>Geochordaceae</taxon>
        <taxon>Geochorda</taxon>
    </lineage>
</organism>
<dbReference type="Gene3D" id="3.10.105.10">
    <property type="entry name" value="Dipeptide-binding Protein, Domain 3"/>
    <property type="match status" value="1"/>
</dbReference>
<dbReference type="Gene3D" id="3.90.76.10">
    <property type="entry name" value="Dipeptide-binding Protein, Domain 1"/>
    <property type="match status" value="1"/>
</dbReference>
<keyword evidence="2" id="KW-0813">Transport</keyword>
<evidence type="ECO:0000313" key="7">
    <source>
        <dbReference type="Proteomes" id="UP001333102"/>
    </source>
</evidence>
<dbReference type="Pfam" id="PF00496">
    <property type="entry name" value="SBP_bac_5"/>
    <property type="match status" value="1"/>
</dbReference>
<dbReference type="PIRSF" id="PIRSF002741">
    <property type="entry name" value="MppA"/>
    <property type="match status" value="1"/>
</dbReference>
<dbReference type="InterPro" id="IPR039424">
    <property type="entry name" value="SBP_5"/>
</dbReference>
<evidence type="ECO:0000256" key="4">
    <source>
        <dbReference type="SAM" id="SignalP"/>
    </source>
</evidence>
<dbReference type="RefSeq" id="WP_324670330.1">
    <property type="nucleotide sequence ID" value="NZ_CP141614.1"/>
</dbReference>
<name>A0ABZ1BTQ7_9FIRM</name>
<evidence type="ECO:0000256" key="2">
    <source>
        <dbReference type="ARBA" id="ARBA00022448"/>
    </source>
</evidence>
<evidence type="ECO:0000256" key="1">
    <source>
        <dbReference type="ARBA" id="ARBA00005695"/>
    </source>
</evidence>
<feature type="domain" description="Solute-binding protein family 5" evidence="5">
    <location>
        <begin position="74"/>
        <end position="433"/>
    </location>
</feature>
<dbReference type="Proteomes" id="UP001333102">
    <property type="component" value="Chromosome"/>
</dbReference>
<feature type="signal peptide" evidence="4">
    <location>
        <begin position="1"/>
        <end position="27"/>
    </location>
</feature>